<feature type="domain" description="Retrotransposon Copia-like N-terminal" evidence="1">
    <location>
        <begin position="49"/>
        <end position="86"/>
    </location>
</feature>
<dbReference type="Pfam" id="PF14244">
    <property type="entry name" value="Retrotran_gag_3"/>
    <property type="match status" value="1"/>
</dbReference>
<dbReference type="PANTHER" id="PTHR37610">
    <property type="entry name" value="CCHC-TYPE DOMAIN-CONTAINING PROTEIN"/>
    <property type="match status" value="1"/>
</dbReference>
<name>A0ABY9C1P2_VITVI</name>
<evidence type="ECO:0000313" key="2">
    <source>
        <dbReference type="EMBL" id="WJZ88911.1"/>
    </source>
</evidence>
<proteinExistence type="predicted"/>
<dbReference type="PANTHER" id="PTHR37610:SF38">
    <property type="entry name" value="RETROTRANSPOSON COPIA-LIKE N-TERMINAL DOMAIN-CONTAINING PROTEIN"/>
    <property type="match status" value="1"/>
</dbReference>
<dbReference type="Proteomes" id="UP001227230">
    <property type="component" value="Chromosome 6"/>
</dbReference>
<gene>
    <name evidence="2" type="ORF">VitviT2T_008172</name>
</gene>
<dbReference type="EMBL" id="CP126653">
    <property type="protein sequence ID" value="WJZ88911.1"/>
    <property type="molecule type" value="Genomic_DNA"/>
</dbReference>
<evidence type="ECO:0000313" key="3">
    <source>
        <dbReference type="Proteomes" id="UP001227230"/>
    </source>
</evidence>
<accession>A0ABY9C1P2</accession>
<dbReference type="InterPro" id="IPR029472">
    <property type="entry name" value="Copia-like_N"/>
</dbReference>
<organism evidence="2 3">
    <name type="scientific">Vitis vinifera</name>
    <name type="common">Grape</name>
    <dbReference type="NCBI Taxonomy" id="29760"/>
    <lineage>
        <taxon>Eukaryota</taxon>
        <taxon>Viridiplantae</taxon>
        <taxon>Streptophyta</taxon>
        <taxon>Embryophyta</taxon>
        <taxon>Tracheophyta</taxon>
        <taxon>Spermatophyta</taxon>
        <taxon>Magnoliopsida</taxon>
        <taxon>eudicotyledons</taxon>
        <taxon>Gunneridae</taxon>
        <taxon>Pentapetalae</taxon>
        <taxon>rosids</taxon>
        <taxon>Vitales</taxon>
        <taxon>Vitaceae</taxon>
        <taxon>Viteae</taxon>
        <taxon>Vitis</taxon>
    </lineage>
</organism>
<evidence type="ECO:0000259" key="1">
    <source>
        <dbReference type="Pfam" id="PF14244"/>
    </source>
</evidence>
<sequence length="119" mass="13288">MAESKDITQPLIPQTDSILSDLTTRMTEVLTRAQTSPQPLLADSSTTPIGIKLEGSNYALWSQVVEMYISGKDKLGYINGDYPQPPETDPSFRRWRTENAIVKGWLINSMDPSLIANFI</sequence>
<reference evidence="2 3" key="1">
    <citation type="journal article" date="2023" name="Hortic Res">
        <title>The complete reference genome for grapevine (Vitis vinifera L.) genetics and breeding.</title>
        <authorList>
            <person name="Shi X."/>
            <person name="Cao S."/>
            <person name="Wang X."/>
            <person name="Huang S."/>
            <person name="Wang Y."/>
            <person name="Liu Z."/>
            <person name="Liu W."/>
            <person name="Leng X."/>
            <person name="Peng Y."/>
            <person name="Wang N."/>
            <person name="Wang Y."/>
            <person name="Ma Z."/>
            <person name="Xu X."/>
            <person name="Zhang F."/>
            <person name="Xue H."/>
            <person name="Zhong H."/>
            <person name="Wang Y."/>
            <person name="Zhang K."/>
            <person name="Velt A."/>
            <person name="Avia K."/>
            <person name="Holtgrawe D."/>
            <person name="Grimplet J."/>
            <person name="Matus J.T."/>
            <person name="Ware D."/>
            <person name="Wu X."/>
            <person name="Wang H."/>
            <person name="Liu C."/>
            <person name="Fang Y."/>
            <person name="Rustenholz C."/>
            <person name="Cheng Z."/>
            <person name="Xiao H."/>
            <person name="Zhou Y."/>
        </authorList>
    </citation>
    <scope>NUCLEOTIDE SEQUENCE [LARGE SCALE GENOMIC DNA]</scope>
    <source>
        <strain evidence="3">cv. Pinot noir / PN40024</strain>
        <tissue evidence="2">Leaf</tissue>
    </source>
</reference>
<keyword evidence="3" id="KW-1185">Reference proteome</keyword>
<protein>
    <recommendedName>
        <fullName evidence="1">Retrotransposon Copia-like N-terminal domain-containing protein</fullName>
    </recommendedName>
</protein>